<gene>
    <name evidence="1" type="ORF">L1049_025513</name>
</gene>
<accession>A0AAP0R5P2</accession>
<sequence length="149" mass="16519">MRKLSSRTAGSSKKWWILRMPICSLEWAGFVLDSKLYMVGGKKVRKGIKNVFDPLGTILDESDGNKGLNGIVFVCDPVDPKPESQFSLFSPHPHGIPSMMNSVITHPIVVTVKGKVYILALEPIYSSIDYVGGSFWVFDPTTKSWDALT</sequence>
<evidence type="ECO:0000313" key="2">
    <source>
        <dbReference type="Proteomes" id="UP001415857"/>
    </source>
</evidence>
<organism evidence="1 2">
    <name type="scientific">Liquidambar formosana</name>
    <name type="common">Formosan gum</name>
    <dbReference type="NCBI Taxonomy" id="63359"/>
    <lineage>
        <taxon>Eukaryota</taxon>
        <taxon>Viridiplantae</taxon>
        <taxon>Streptophyta</taxon>
        <taxon>Embryophyta</taxon>
        <taxon>Tracheophyta</taxon>
        <taxon>Spermatophyta</taxon>
        <taxon>Magnoliopsida</taxon>
        <taxon>eudicotyledons</taxon>
        <taxon>Gunneridae</taxon>
        <taxon>Pentapetalae</taxon>
        <taxon>Saxifragales</taxon>
        <taxon>Altingiaceae</taxon>
        <taxon>Liquidambar</taxon>
    </lineage>
</organism>
<dbReference type="AlphaFoldDB" id="A0AAP0R5P2"/>
<evidence type="ECO:0000313" key="1">
    <source>
        <dbReference type="EMBL" id="KAK9269940.1"/>
    </source>
</evidence>
<protein>
    <recommendedName>
        <fullName evidence="3">Galactose oxidase/kelch repeat superfamily protein</fullName>
    </recommendedName>
</protein>
<keyword evidence="2" id="KW-1185">Reference proteome</keyword>
<evidence type="ECO:0008006" key="3">
    <source>
        <dbReference type="Google" id="ProtNLM"/>
    </source>
</evidence>
<reference evidence="1 2" key="1">
    <citation type="journal article" date="2024" name="Plant J.">
        <title>Genome sequences and population genomics reveal climatic adaptation and genomic divergence between two closely related sweetgum species.</title>
        <authorList>
            <person name="Xu W.Q."/>
            <person name="Ren C.Q."/>
            <person name="Zhang X.Y."/>
            <person name="Comes H.P."/>
            <person name="Liu X.H."/>
            <person name="Li Y.G."/>
            <person name="Kettle C.J."/>
            <person name="Jalonen R."/>
            <person name="Gaisberger H."/>
            <person name="Ma Y.Z."/>
            <person name="Qiu Y.X."/>
        </authorList>
    </citation>
    <scope>NUCLEOTIDE SEQUENCE [LARGE SCALE GENOMIC DNA]</scope>
    <source>
        <strain evidence="1">Hangzhou</strain>
    </source>
</reference>
<name>A0AAP0R5P2_LIQFO</name>
<dbReference type="SUPFAM" id="SSF50965">
    <property type="entry name" value="Galactose oxidase, central domain"/>
    <property type="match status" value="1"/>
</dbReference>
<comment type="caution">
    <text evidence="1">The sequence shown here is derived from an EMBL/GenBank/DDBJ whole genome shotgun (WGS) entry which is preliminary data.</text>
</comment>
<dbReference type="Proteomes" id="UP001415857">
    <property type="component" value="Unassembled WGS sequence"/>
</dbReference>
<dbReference type="EMBL" id="JBBPBK010000014">
    <property type="protein sequence ID" value="KAK9269940.1"/>
    <property type="molecule type" value="Genomic_DNA"/>
</dbReference>
<dbReference type="InterPro" id="IPR011043">
    <property type="entry name" value="Gal_Oxase/kelch_b-propeller"/>
</dbReference>
<proteinExistence type="predicted"/>